<comment type="caution">
    <text evidence="2">The sequence shown here is derived from an EMBL/GenBank/DDBJ whole genome shotgun (WGS) entry which is preliminary data.</text>
</comment>
<name>A0A495A355_9BACI</name>
<dbReference type="InterPro" id="IPR016181">
    <property type="entry name" value="Acyl_CoA_acyltransferase"/>
</dbReference>
<dbReference type="PROSITE" id="PS51186">
    <property type="entry name" value="GNAT"/>
    <property type="match status" value="1"/>
</dbReference>
<evidence type="ECO:0000259" key="1">
    <source>
        <dbReference type="PROSITE" id="PS51186"/>
    </source>
</evidence>
<keyword evidence="3" id="KW-1185">Reference proteome</keyword>
<organism evidence="2 3">
    <name type="scientific">Oceanobacillus halophilus</name>
    <dbReference type="NCBI Taxonomy" id="930130"/>
    <lineage>
        <taxon>Bacteria</taxon>
        <taxon>Bacillati</taxon>
        <taxon>Bacillota</taxon>
        <taxon>Bacilli</taxon>
        <taxon>Bacillales</taxon>
        <taxon>Bacillaceae</taxon>
        <taxon>Oceanobacillus</taxon>
    </lineage>
</organism>
<dbReference type="InterPro" id="IPR000182">
    <property type="entry name" value="GNAT_dom"/>
</dbReference>
<dbReference type="SUPFAM" id="SSF55729">
    <property type="entry name" value="Acyl-CoA N-acyltransferases (Nat)"/>
    <property type="match status" value="1"/>
</dbReference>
<dbReference type="AlphaFoldDB" id="A0A495A355"/>
<dbReference type="EMBL" id="RBZP01000005">
    <property type="protein sequence ID" value="RKQ33945.1"/>
    <property type="molecule type" value="Genomic_DNA"/>
</dbReference>
<keyword evidence="2" id="KW-0808">Transferase</keyword>
<gene>
    <name evidence="2" type="ORF">D8M06_08975</name>
</gene>
<accession>A0A495A355</accession>
<dbReference type="OrthoDB" id="794462at2"/>
<feature type="domain" description="N-acetyltransferase" evidence="1">
    <location>
        <begin position="3"/>
        <end position="162"/>
    </location>
</feature>
<dbReference type="GO" id="GO:0016747">
    <property type="term" value="F:acyltransferase activity, transferring groups other than amino-acyl groups"/>
    <property type="evidence" value="ECO:0007669"/>
    <property type="project" value="InterPro"/>
</dbReference>
<protein>
    <submittedName>
        <fullName evidence="2">GNAT family N-acetyltransferase</fullName>
    </submittedName>
</protein>
<evidence type="ECO:0000313" key="3">
    <source>
        <dbReference type="Proteomes" id="UP000269301"/>
    </source>
</evidence>
<dbReference type="InterPro" id="IPR050276">
    <property type="entry name" value="MshD_Acetyltransferase"/>
</dbReference>
<reference evidence="2 3" key="1">
    <citation type="journal article" date="2016" name="Int. J. Syst. Evol. Microbiol.">
        <title>Oceanobacillus halophilus sp. nov., a novel moderately halophilic bacterium from a hypersaline lake.</title>
        <authorList>
            <person name="Amoozegar M.A."/>
            <person name="Bagheri M."/>
            <person name="Makhdoumi A."/>
            <person name="Nikou M.M."/>
            <person name="Fazeli S.A.S."/>
            <person name="Schumann P."/>
            <person name="Sproer C."/>
            <person name="Sanchez-Porro C."/>
            <person name="Ventosa A."/>
        </authorList>
    </citation>
    <scope>NUCLEOTIDE SEQUENCE [LARGE SCALE GENOMIC DNA]</scope>
    <source>
        <strain evidence="2 3">DSM 23996</strain>
    </source>
</reference>
<proteinExistence type="predicted"/>
<dbReference type="Gene3D" id="3.40.630.30">
    <property type="match status" value="1"/>
</dbReference>
<dbReference type="Pfam" id="PF00583">
    <property type="entry name" value="Acetyltransf_1"/>
    <property type="match status" value="1"/>
</dbReference>
<dbReference type="Proteomes" id="UP000269301">
    <property type="component" value="Unassembled WGS sequence"/>
</dbReference>
<dbReference type="PANTHER" id="PTHR43617">
    <property type="entry name" value="L-AMINO ACID N-ACETYLTRANSFERASE"/>
    <property type="match status" value="1"/>
</dbReference>
<sequence length="168" mass="19346">MVYTIRYMKKKDIPQVQHVAKTSWNSTYEGIIPLDIQNNFLQNAYSYKNMKRRLKHTTIFVAEMDGKIVGFANYSPVSKEGSTILGAIYIYPEYQGKGIGSAFLKEGMEKLGDVRKIQLNVEKNNIIGMRFYEAKGFEKVREYEDDFDGHILKTVEMALKVKGSIEVR</sequence>
<evidence type="ECO:0000313" key="2">
    <source>
        <dbReference type="EMBL" id="RKQ33945.1"/>
    </source>
</evidence>
<dbReference type="CDD" id="cd04301">
    <property type="entry name" value="NAT_SF"/>
    <property type="match status" value="1"/>
</dbReference>